<gene>
    <name evidence="1" type="ORF">BYL167_LOCUS53722</name>
</gene>
<dbReference type="Proteomes" id="UP000681967">
    <property type="component" value="Unassembled WGS sequence"/>
</dbReference>
<organism evidence="1 2">
    <name type="scientific">Rotaria magnacalcarata</name>
    <dbReference type="NCBI Taxonomy" id="392030"/>
    <lineage>
        <taxon>Eukaryota</taxon>
        <taxon>Metazoa</taxon>
        <taxon>Spiralia</taxon>
        <taxon>Gnathifera</taxon>
        <taxon>Rotifera</taxon>
        <taxon>Eurotatoria</taxon>
        <taxon>Bdelloidea</taxon>
        <taxon>Philodinida</taxon>
        <taxon>Philodinidae</taxon>
        <taxon>Rotaria</taxon>
    </lineage>
</organism>
<protein>
    <submittedName>
        <fullName evidence="1">Uncharacterized protein</fullName>
    </submittedName>
</protein>
<name>A0A8S3CQI2_9BILA</name>
<sequence>MATAGGGEEAAAQRVLRFSDVVQESLEILAPIGGYSKVPLVS</sequence>
<proteinExistence type="predicted"/>
<evidence type="ECO:0000313" key="2">
    <source>
        <dbReference type="Proteomes" id="UP000681967"/>
    </source>
</evidence>
<dbReference type="AlphaFoldDB" id="A0A8S3CQI2"/>
<dbReference type="EMBL" id="CAJOBH010182532">
    <property type="protein sequence ID" value="CAF4942932.1"/>
    <property type="molecule type" value="Genomic_DNA"/>
</dbReference>
<comment type="caution">
    <text evidence="1">The sequence shown here is derived from an EMBL/GenBank/DDBJ whole genome shotgun (WGS) entry which is preliminary data.</text>
</comment>
<accession>A0A8S3CQI2</accession>
<evidence type="ECO:0000313" key="1">
    <source>
        <dbReference type="EMBL" id="CAF4942932.1"/>
    </source>
</evidence>
<feature type="non-terminal residue" evidence="1">
    <location>
        <position position="42"/>
    </location>
</feature>
<reference evidence="1" key="1">
    <citation type="submission" date="2021-02" db="EMBL/GenBank/DDBJ databases">
        <authorList>
            <person name="Nowell W R."/>
        </authorList>
    </citation>
    <scope>NUCLEOTIDE SEQUENCE</scope>
</reference>